<reference evidence="1" key="1">
    <citation type="journal article" date="2011" name="Environ. Microbiol.">
        <title>Genomic insights into the metabolic potential of the polycyclic aromatic hydrocarbon degrading sulfate-reducing Deltaproteobacterium N47.</title>
        <authorList>
            <person name="Bergmann F."/>
            <person name="Selesi D."/>
            <person name="Weinmaier T."/>
            <person name="Tischler P."/>
            <person name="Rattei T."/>
            <person name="Meckenstock R.U."/>
        </authorList>
    </citation>
    <scope>NUCLEOTIDE SEQUENCE</scope>
</reference>
<proteinExistence type="predicted"/>
<protein>
    <submittedName>
        <fullName evidence="1">Uncharacterized protein</fullName>
    </submittedName>
</protein>
<name>E1YH66_9BACT</name>
<accession>E1YH66</accession>
<dbReference type="EMBL" id="FR695873">
    <property type="protein sequence ID" value="CBX29910.1"/>
    <property type="molecule type" value="Genomic_DNA"/>
</dbReference>
<evidence type="ECO:0000313" key="1">
    <source>
        <dbReference type="EMBL" id="CBX29910.1"/>
    </source>
</evidence>
<organism evidence="1">
    <name type="scientific">uncultured Desulfobacterium sp</name>
    <dbReference type="NCBI Taxonomy" id="201089"/>
    <lineage>
        <taxon>Bacteria</taxon>
        <taxon>Pseudomonadati</taxon>
        <taxon>Thermodesulfobacteriota</taxon>
        <taxon>Desulfobacteria</taxon>
        <taxon>Desulfobacterales</taxon>
        <taxon>Desulfobacteriaceae</taxon>
        <taxon>Desulfobacterium</taxon>
        <taxon>environmental samples</taxon>
    </lineage>
</organism>
<sequence>MRAFNIPKKKFNTLSYTRFVKPLQKIFHSIPLLESRGYRPLKMTFEDQLQALIFFHLQEHESARDLIQHLEEDDFAKECIAPSGGISRSSFSEIINSRGLKQLEYVFQSLCTQAQNGIGVKSEWNWGQVCSWLLTRHQIEWNWGQVCSWLLTRHQIYSKVKKRTNTVSPLFEFRWCRLLPGRDLPRLSLLIPLFFVLSDIG</sequence>
<dbReference type="AlphaFoldDB" id="E1YH66"/>
<gene>
    <name evidence="1" type="ORF">N47_F16050</name>
</gene>